<evidence type="ECO:0000313" key="1">
    <source>
        <dbReference type="EMBL" id="VFU17593.1"/>
    </source>
</evidence>
<dbReference type="RefSeq" id="WP_134493379.1">
    <property type="nucleotide sequence ID" value="NZ_CP139087.1"/>
</dbReference>
<dbReference type="KEGG" id="mtun:MTUNDRAET4_0132.2"/>
<sequence>MQAAGLNLTPVTDALAEISEKLNTMDHAQDALLLNGHALHEQMQAVASLLNHLVEMVTPPPRDQEGPTLSDLLNRIVQQQIALFQLQKDTVQAVLRMEQRSLGIQVGG</sequence>
<dbReference type="OrthoDB" id="8467998at2"/>
<evidence type="ECO:0000313" key="2">
    <source>
        <dbReference type="Proteomes" id="UP000294360"/>
    </source>
</evidence>
<accession>A0A4U8Z7L8</accession>
<proteinExistence type="predicted"/>
<dbReference type="Proteomes" id="UP000294360">
    <property type="component" value="Plasmid 3"/>
</dbReference>
<geneLocation type="plasmid" evidence="1 2">
    <name>3</name>
</geneLocation>
<dbReference type="AlphaFoldDB" id="A0A4U8Z7L8"/>
<dbReference type="EMBL" id="LR536452">
    <property type="protein sequence ID" value="VFU17593.1"/>
    <property type="molecule type" value="Genomic_DNA"/>
</dbReference>
<keyword evidence="1" id="KW-0614">Plasmid</keyword>
<organism evidence="1 2">
    <name type="scientific">Methylocella tundrae</name>
    <dbReference type="NCBI Taxonomy" id="227605"/>
    <lineage>
        <taxon>Bacteria</taxon>
        <taxon>Pseudomonadati</taxon>
        <taxon>Pseudomonadota</taxon>
        <taxon>Alphaproteobacteria</taxon>
        <taxon>Hyphomicrobiales</taxon>
        <taxon>Beijerinckiaceae</taxon>
        <taxon>Methylocella</taxon>
    </lineage>
</organism>
<protein>
    <submittedName>
        <fullName evidence="1">Uncharacterized protein</fullName>
    </submittedName>
</protein>
<name>A0A4U8Z7L8_METTU</name>
<gene>
    <name evidence="1" type="ORF">MTUNDRAET4_0132</name>
</gene>
<reference evidence="1 2" key="1">
    <citation type="submission" date="2019-03" db="EMBL/GenBank/DDBJ databases">
        <authorList>
            <person name="Kox A.R. M."/>
        </authorList>
    </citation>
    <scope>NUCLEOTIDE SEQUENCE [LARGE SCALE GENOMIC DNA]</scope>
    <source>
        <strain evidence="1">MTUNDRAET4 annotated genome</strain>
        <plasmid evidence="2">3</plasmid>
    </source>
</reference>